<evidence type="ECO:0000313" key="13">
    <source>
        <dbReference type="Proteomes" id="UP001170717"/>
    </source>
</evidence>
<evidence type="ECO:0000313" key="10">
    <source>
        <dbReference type="EMBL" id="AMJ74324.1"/>
    </source>
</evidence>
<dbReference type="NCBIfam" id="TIGR01298">
    <property type="entry name" value="RNaseT"/>
    <property type="match status" value="1"/>
</dbReference>
<feature type="site" description="Important for substrate binding and specificity" evidence="8">
    <location>
        <position position="27"/>
    </location>
</feature>
<dbReference type="RefSeq" id="WP_057793112.1">
    <property type="nucleotide sequence ID" value="NZ_CAXIBE010000007.1"/>
</dbReference>
<dbReference type="GO" id="GO:0045004">
    <property type="term" value="P:DNA replication proofreading"/>
    <property type="evidence" value="ECO:0007669"/>
    <property type="project" value="TreeGrafter"/>
</dbReference>
<dbReference type="GO" id="GO:0016896">
    <property type="term" value="F:RNA exonuclease activity, producing 5'-phosphomonoesters"/>
    <property type="evidence" value="ECO:0007669"/>
    <property type="project" value="UniProtKB-UniRule"/>
</dbReference>
<evidence type="ECO:0000256" key="3">
    <source>
        <dbReference type="ARBA" id="ARBA00022722"/>
    </source>
</evidence>
<comment type="subunit">
    <text evidence="1 8">Homodimer.</text>
</comment>
<dbReference type="SMART" id="SM00479">
    <property type="entry name" value="EXOIII"/>
    <property type="match status" value="1"/>
</dbReference>
<feature type="binding site" evidence="8">
    <location>
        <position position="21"/>
    </location>
    <ligand>
        <name>Mg(2+)</name>
        <dbReference type="ChEBI" id="CHEBI:18420"/>
        <label>2</label>
        <note>catalytic</note>
    </ligand>
</feature>
<name>A0AAW7Z4E1_9ALTE</name>
<dbReference type="GO" id="GO:0008033">
    <property type="term" value="P:tRNA processing"/>
    <property type="evidence" value="ECO:0007669"/>
    <property type="project" value="UniProtKB-KW"/>
</dbReference>
<evidence type="ECO:0000256" key="7">
    <source>
        <dbReference type="ARBA" id="ARBA00022842"/>
    </source>
</evidence>
<keyword evidence="6 8" id="KW-0269">Exonuclease</keyword>
<dbReference type="GO" id="GO:0008408">
    <property type="term" value="F:3'-5' exonuclease activity"/>
    <property type="evidence" value="ECO:0007669"/>
    <property type="project" value="TreeGrafter"/>
</dbReference>
<dbReference type="Gene3D" id="3.30.420.10">
    <property type="entry name" value="Ribonuclease H-like superfamily/Ribonuclease H"/>
    <property type="match status" value="1"/>
</dbReference>
<keyword evidence="12" id="KW-1185">Reference proteome</keyword>
<dbReference type="GO" id="GO:0005829">
    <property type="term" value="C:cytosol"/>
    <property type="evidence" value="ECO:0007669"/>
    <property type="project" value="TreeGrafter"/>
</dbReference>
<dbReference type="Proteomes" id="UP000056750">
    <property type="component" value="Chromosome"/>
</dbReference>
<dbReference type="GeneID" id="83258140"/>
<dbReference type="FunFam" id="3.30.420.10:FF:000009">
    <property type="entry name" value="Ribonuclease T"/>
    <property type="match status" value="1"/>
</dbReference>
<dbReference type="CDD" id="cd06134">
    <property type="entry name" value="RNaseT"/>
    <property type="match status" value="1"/>
</dbReference>
<dbReference type="GO" id="GO:0000287">
    <property type="term" value="F:magnesium ion binding"/>
    <property type="evidence" value="ECO:0007669"/>
    <property type="project" value="UniProtKB-UniRule"/>
</dbReference>
<dbReference type="GO" id="GO:0003676">
    <property type="term" value="F:nucleic acid binding"/>
    <property type="evidence" value="ECO:0007669"/>
    <property type="project" value="InterPro"/>
</dbReference>
<evidence type="ECO:0000256" key="5">
    <source>
        <dbReference type="ARBA" id="ARBA00022801"/>
    </source>
</evidence>
<feature type="binding site" evidence="8">
    <location>
        <position position="184"/>
    </location>
    <ligand>
        <name>Mg(2+)</name>
        <dbReference type="ChEBI" id="CHEBI:18420"/>
        <label>2</label>
        <note>catalytic</note>
    </ligand>
</feature>
<comment type="cofactor">
    <cofactor evidence="8">
        <name>Mg(2+)</name>
        <dbReference type="ChEBI" id="CHEBI:18420"/>
    </cofactor>
    <text evidence="8">Binds two Mg(2+) per subunit. The active form of the enzyme binds two Mg(2+) ions in its active site. The first Mg(2+) forms only one salt bridge with the protein.</text>
</comment>
<keyword evidence="5 8" id="KW-0378">Hydrolase</keyword>
<keyword evidence="7 8" id="KW-0460">Magnesium</keyword>
<keyword evidence="4 8" id="KW-0479">Metal-binding</keyword>
<dbReference type="PANTHER" id="PTHR30231">
    <property type="entry name" value="DNA POLYMERASE III SUBUNIT EPSILON"/>
    <property type="match status" value="1"/>
</dbReference>
<keyword evidence="3 8" id="KW-0540">Nuclease</keyword>
<dbReference type="KEGG" id="asq:AVL57_10320"/>
<dbReference type="InterPro" id="IPR005987">
    <property type="entry name" value="RNase_T"/>
</dbReference>
<dbReference type="PANTHER" id="PTHR30231:SF2">
    <property type="entry name" value="RIBONUCLEASE T"/>
    <property type="match status" value="1"/>
</dbReference>
<comment type="function">
    <text evidence="8">Trims short 3' overhangs of a variety of RNA species, leaving a one or two nucleotide 3' overhang. Responsible for the end-turnover of tRNA: specifically removes the terminal AMP residue from uncharged tRNA (tRNA-C-C-A). Also appears to be involved in tRNA biosynthesis.</text>
</comment>
<dbReference type="HAMAP" id="MF_00157">
    <property type="entry name" value="RNase_T"/>
    <property type="match status" value="1"/>
</dbReference>
<evidence type="ECO:0000256" key="4">
    <source>
        <dbReference type="ARBA" id="ARBA00022723"/>
    </source>
</evidence>
<evidence type="ECO:0000256" key="6">
    <source>
        <dbReference type="ARBA" id="ARBA00022839"/>
    </source>
</evidence>
<feature type="binding site" evidence="8">
    <location>
        <position position="21"/>
    </location>
    <ligand>
        <name>Mg(2+)</name>
        <dbReference type="ChEBI" id="CHEBI:18420"/>
        <label>1</label>
        <note>catalytic</note>
    </ligand>
</feature>
<dbReference type="InterPro" id="IPR012337">
    <property type="entry name" value="RNaseH-like_sf"/>
</dbReference>
<keyword evidence="2 8" id="KW-0819">tRNA processing</keyword>
<evidence type="ECO:0000256" key="2">
    <source>
        <dbReference type="ARBA" id="ARBA00022694"/>
    </source>
</evidence>
<sequence>MSELHHSLPHRFRGYFPVVIDVETAGFNAGTDALLEIAAVTVKMEEDGLIYPDQTFHYHVDPFEGANLEPAALEFNGIDPHCALRGAIEESEAMKSLCKGIRKAQKDADCQRSVIVAHNATFDQSFVNAAIARCNIKRTPFHPFVSFDTTSLAGLTLGQTVLVKACRAAGIEFDQKEAHSALYDAQKTTELFCFMVNRYKTLGGWPLAGEPISPDEPC</sequence>
<feature type="site" description="Important for substrate binding and specificity" evidence="8">
    <location>
        <position position="144"/>
    </location>
</feature>
<gene>
    <name evidence="8 11" type="primary">rnt</name>
    <name evidence="10" type="ORF">AVL57_10320</name>
    <name evidence="11" type="ORF">Q4527_12825</name>
</gene>
<feature type="site" description="Important for substrate binding and specificity" evidence="8">
    <location>
        <position position="75"/>
    </location>
</feature>
<dbReference type="InterPro" id="IPR013520">
    <property type="entry name" value="Ribonucl_H"/>
</dbReference>
<evidence type="ECO:0000313" key="11">
    <source>
        <dbReference type="EMBL" id="MDO6578283.1"/>
    </source>
</evidence>
<reference evidence="10 12" key="1">
    <citation type="submission" date="2015-12" db="EMBL/GenBank/DDBJ databases">
        <title>Intraspecies pangenome expansion in the marine bacterium Alteromonas.</title>
        <authorList>
            <person name="Lopez-Perez M."/>
            <person name="Rodriguez-Valera F."/>
        </authorList>
    </citation>
    <scope>NUCLEOTIDE SEQUENCE [LARGE SCALE GENOMIC DNA]</scope>
    <source>
        <strain evidence="10 12">LMG 21861</strain>
    </source>
</reference>
<dbReference type="SUPFAM" id="SSF53098">
    <property type="entry name" value="Ribonuclease H-like"/>
    <property type="match status" value="1"/>
</dbReference>
<evidence type="ECO:0000256" key="8">
    <source>
        <dbReference type="HAMAP-Rule" id="MF_00157"/>
    </source>
</evidence>
<comment type="similarity">
    <text evidence="8">Belongs to the RNase T family.</text>
</comment>
<accession>A0AAW7Z4E1</accession>
<feature type="site" description="Important for substrate binding and specificity" evidence="8">
    <location>
        <position position="122"/>
    </location>
</feature>
<dbReference type="InterPro" id="IPR036397">
    <property type="entry name" value="RNaseH_sf"/>
</dbReference>
<feature type="binding site" evidence="8">
    <location>
        <position position="23"/>
    </location>
    <ligand>
        <name>Mg(2+)</name>
        <dbReference type="ChEBI" id="CHEBI:18420"/>
        <label>2</label>
        <note>catalytic</note>
    </ligand>
</feature>
<organism evidence="11 13">
    <name type="scientific">Alteromonas stellipolaris</name>
    <dbReference type="NCBI Taxonomy" id="233316"/>
    <lineage>
        <taxon>Bacteria</taxon>
        <taxon>Pseudomonadati</taxon>
        <taxon>Pseudomonadota</taxon>
        <taxon>Gammaproteobacteria</taxon>
        <taxon>Alteromonadales</taxon>
        <taxon>Alteromonadaceae</taxon>
        <taxon>Alteromonas/Salinimonas group</taxon>
        <taxon>Alteromonas</taxon>
    </lineage>
</organism>
<dbReference type="Proteomes" id="UP001170717">
    <property type="component" value="Unassembled WGS sequence"/>
</dbReference>
<evidence type="ECO:0000313" key="12">
    <source>
        <dbReference type="Proteomes" id="UP000056750"/>
    </source>
</evidence>
<dbReference type="EMBL" id="JAUOQI010000008">
    <property type="protein sequence ID" value="MDO6578283.1"/>
    <property type="molecule type" value="Genomic_DNA"/>
</dbReference>
<feature type="domain" description="Exonuclease" evidence="9">
    <location>
        <begin position="16"/>
        <end position="201"/>
    </location>
</feature>
<evidence type="ECO:0000259" key="9">
    <source>
        <dbReference type="SMART" id="SM00479"/>
    </source>
</evidence>
<protein>
    <recommendedName>
        <fullName evidence="8">Ribonuclease T</fullName>
        <ecNumber evidence="8">3.1.13.-</ecNumber>
    </recommendedName>
    <alternativeName>
        <fullName evidence="8">Exoribonuclease T</fullName>
        <shortName evidence="8">RNase T</shortName>
    </alternativeName>
</protein>
<dbReference type="Pfam" id="PF00929">
    <property type="entry name" value="RNase_T"/>
    <property type="match status" value="1"/>
</dbReference>
<feature type="active site" description="Proton donor/acceptor" evidence="8">
    <location>
        <position position="179"/>
    </location>
</feature>
<feature type="binding site" evidence="8">
    <location>
        <position position="179"/>
    </location>
    <ligand>
        <name>Mg(2+)</name>
        <dbReference type="ChEBI" id="CHEBI:18420"/>
        <label>2</label>
        <note>catalytic</note>
    </ligand>
</feature>
<dbReference type="AlphaFoldDB" id="A0AAW7Z4E1"/>
<proteinExistence type="inferred from homology"/>
<dbReference type="EMBL" id="CP013926">
    <property type="protein sequence ID" value="AMJ74324.1"/>
    <property type="molecule type" value="Genomic_DNA"/>
</dbReference>
<evidence type="ECO:0000256" key="1">
    <source>
        <dbReference type="ARBA" id="ARBA00011738"/>
    </source>
</evidence>
<reference evidence="11" key="2">
    <citation type="submission" date="2023-07" db="EMBL/GenBank/DDBJ databases">
        <title>Genome content predicts the carbon catabolic preferences of heterotrophic bacteria.</title>
        <authorList>
            <person name="Gralka M."/>
        </authorList>
    </citation>
    <scope>NUCLEOTIDE SEQUENCE</scope>
    <source>
        <strain evidence="11">F2M12</strain>
    </source>
</reference>
<dbReference type="EC" id="3.1.13.-" evidence="8"/>